<accession>X0YRS3</accession>
<dbReference type="EMBL" id="BARS01054710">
    <property type="protein sequence ID" value="GAG51088.1"/>
    <property type="molecule type" value="Genomic_DNA"/>
</dbReference>
<reference evidence="2" key="1">
    <citation type="journal article" date="2014" name="Front. Microbiol.">
        <title>High frequency of phylogenetically diverse reductive dehalogenase-homologous genes in deep subseafloor sedimentary metagenomes.</title>
        <authorList>
            <person name="Kawai M."/>
            <person name="Futagami T."/>
            <person name="Toyoda A."/>
            <person name="Takaki Y."/>
            <person name="Nishi S."/>
            <person name="Hori S."/>
            <person name="Arai W."/>
            <person name="Tsubouchi T."/>
            <person name="Morono Y."/>
            <person name="Uchiyama I."/>
            <person name="Ito T."/>
            <person name="Fujiyama A."/>
            <person name="Inagaki F."/>
            <person name="Takami H."/>
        </authorList>
    </citation>
    <scope>NUCLEOTIDE SEQUENCE</scope>
    <source>
        <strain evidence="2">Expedition CK06-06</strain>
    </source>
</reference>
<feature type="non-terminal residue" evidence="2">
    <location>
        <position position="215"/>
    </location>
</feature>
<proteinExistence type="predicted"/>
<evidence type="ECO:0000256" key="1">
    <source>
        <dbReference type="SAM" id="MobiDB-lite"/>
    </source>
</evidence>
<feature type="region of interest" description="Disordered" evidence="1">
    <location>
        <begin position="1"/>
        <end position="30"/>
    </location>
</feature>
<protein>
    <submittedName>
        <fullName evidence="2">Uncharacterized protein</fullName>
    </submittedName>
</protein>
<sequence length="215" mass="26105">EFALRNWGNENDRLNSERDTAEQSALDKLHDPEQEYSIVDLRNELGDVANDNWVKRGELEKRFPEVYEEFEKNRTEGAEDLPLFDQAYNEWYDWVLYGPGTHDDRGDVLWSVVEKRRKEWMAKWGEEYYDYIIEVREYGYADKDDLLFKIWEDKQMLWEFWNSARDDQGNLDKDLEMEYRRREENLDNEARLIFLGYRRSIAVPHPRIEGEKLTE</sequence>
<feature type="non-terminal residue" evidence="2">
    <location>
        <position position="1"/>
    </location>
</feature>
<comment type="caution">
    <text evidence="2">The sequence shown here is derived from an EMBL/GenBank/DDBJ whole genome shotgun (WGS) entry which is preliminary data.</text>
</comment>
<gene>
    <name evidence="2" type="ORF">S01H1_80936</name>
</gene>
<organism evidence="2">
    <name type="scientific">marine sediment metagenome</name>
    <dbReference type="NCBI Taxonomy" id="412755"/>
    <lineage>
        <taxon>unclassified sequences</taxon>
        <taxon>metagenomes</taxon>
        <taxon>ecological metagenomes</taxon>
    </lineage>
</organism>
<name>X0YRS3_9ZZZZ</name>
<evidence type="ECO:0000313" key="2">
    <source>
        <dbReference type="EMBL" id="GAG51088.1"/>
    </source>
</evidence>
<dbReference type="AlphaFoldDB" id="X0YRS3"/>
<feature type="compositionally biased region" description="Basic and acidic residues" evidence="1">
    <location>
        <begin position="10"/>
        <end position="30"/>
    </location>
</feature>